<feature type="transmembrane region" description="Helical" evidence="1">
    <location>
        <begin position="165"/>
        <end position="184"/>
    </location>
</feature>
<dbReference type="SUPFAM" id="SSF103481">
    <property type="entry name" value="Multidrug resistance efflux transporter EmrE"/>
    <property type="match status" value="1"/>
</dbReference>
<feature type="domain" description="EamA" evidence="2">
    <location>
        <begin position="7"/>
        <end position="145"/>
    </location>
</feature>
<feature type="transmembrane region" description="Helical" evidence="1">
    <location>
        <begin position="261"/>
        <end position="280"/>
    </location>
</feature>
<evidence type="ECO:0000256" key="1">
    <source>
        <dbReference type="SAM" id="Phobius"/>
    </source>
</evidence>
<feature type="transmembrane region" description="Helical" evidence="1">
    <location>
        <begin position="236"/>
        <end position="255"/>
    </location>
</feature>
<feature type="transmembrane region" description="Helical" evidence="1">
    <location>
        <begin position="196"/>
        <end position="216"/>
    </location>
</feature>
<organism evidence="3 4">
    <name type="scientific">Sulfitobacter dubius</name>
    <dbReference type="NCBI Taxonomy" id="218673"/>
    <lineage>
        <taxon>Bacteria</taxon>
        <taxon>Pseudomonadati</taxon>
        <taxon>Pseudomonadota</taxon>
        <taxon>Alphaproteobacteria</taxon>
        <taxon>Rhodobacterales</taxon>
        <taxon>Roseobacteraceae</taxon>
        <taxon>Sulfitobacter</taxon>
    </lineage>
</organism>
<accession>A0ABY3ZS14</accession>
<gene>
    <name evidence="3" type="ORF">DSM109990_03909</name>
</gene>
<reference evidence="4" key="1">
    <citation type="journal article" date="2022" name="Microorganisms">
        <title>Beyond the ABCs#Discovery of Three New Plasmid Types in Rhodobacterales (RepQ, RepY, RepW).</title>
        <authorList>
            <person name="Freese H.M."/>
            <person name="Ringel V."/>
            <person name="Overmann J."/>
            <person name="Petersen J."/>
        </authorList>
    </citation>
    <scope>NUCLEOTIDE SEQUENCE [LARGE SCALE GENOMIC DNA]</scope>
    <source>
        <strain evidence="4">DSM 109990</strain>
        <plasmid evidence="4">pDSM109990_c</plasmid>
    </source>
</reference>
<feature type="transmembrane region" description="Helical" evidence="1">
    <location>
        <begin position="105"/>
        <end position="123"/>
    </location>
</feature>
<dbReference type="InterPro" id="IPR000620">
    <property type="entry name" value="EamA_dom"/>
</dbReference>
<geneLocation type="plasmid" evidence="3 4">
    <name>pDSM109990_c</name>
</geneLocation>
<dbReference type="InterPro" id="IPR037185">
    <property type="entry name" value="EmrE-like"/>
</dbReference>
<proteinExistence type="predicted"/>
<name>A0ABY3ZS14_9RHOB</name>
<keyword evidence="1" id="KW-1133">Transmembrane helix</keyword>
<dbReference type="Pfam" id="PF00892">
    <property type="entry name" value="EamA"/>
    <property type="match status" value="1"/>
</dbReference>
<feature type="transmembrane region" description="Helical" evidence="1">
    <location>
        <begin position="39"/>
        <end position="58"/>
    </location>
</feature>
<feature type="transmembrane region" description="Helical" evidence="1">
    <location>
        <begin position="129"/>
        <end position="153"/>
    </location>
</feature>
<keyword evidence="1" id="KW-0812">Transmembrane</keyword>
<evidence type="ECO:0000259" key="2">
    <source>
        <dbReference type="Pfam" id="PF00892"/>
    </source>
</evidence>
<feature type="transmembrane region" description="Helical" evidence="1">
    <location>
        <begin position="6"/>
        <end position="27"/>
    </location>
</feature>
<evidence type="ECO:0000313" key="3">
    <source>
        <dbReference type="EMBL" id="UOA17017.1"/>
    </source>
</evidence>
<dbReference type="RefSeq" id="WP_243263790.1">
    <property type="nucleotide sequence ID" value="NZ_CP085147.1"/>
</dbReference>
<keyword evidence="3" id="KW-0614">Plasmid</keyword>
<dbReference type="EMBL" id="CP085147">
    <property type="protein sequence ID" value="UOA17017.1"/>
    <property type="molecule type" value="Genomic_DNA"/>
</dbReference>
<dbReference type="Proteomes" id="UP000831019">
    <property type="component" value="Plasmid pDSM109990_c"/>
</dbReference>
<feature type="transmembrane region" description="Helical" evidence="1">
    <location>
        <begin position="287"/>
        <end position="306"/>
    </location>
</feature>
<feature type="transmembrane region" description="Helical" evidence="1">
    <location>
        <begin position="70"/>
        <end position="93"/>
    </location>
</feature>
<evidence type="ECO:0000313" key="4">
    <source>
        <dbReference type="Proteomes" id="UP000831019"/>
    </source>
</evidence>
<sequence>MTATVTLGVALAVLSALCYAFASVAATKDARANGGRGTAVLLSVLLTALLSGGAWLFVGPPLPAASPQLWTGVAAFSTAGLLATVLGRLSFFRSIELAGVIETSLLRRLIPVFATVLAMVVLGERLNPQILAAFALIFAGIAIVWISAPPMAGQAEGTRDAGARITGRALAVVSAASYGGAYVARKLGIAGLPDPMLGTAIGAGAGIAFFCLAALVSRGFAAQLAAVGRRPTGWQLAAASGISIGQILLFLALVYAGVATVAIVASIEMFFAAWLAGFVFRTERRPGGAFALASALAFLGVSVLALV</sequence>
<protein>
    <recommendedName>
        <fullName evidence="2">EamA domain-containing protein</fullName>
    </recommendedName>
</protein>
<keyword evidence="4" id="KW-1185">Reference proteome</keyword>
<keyword evidence="1" id="KW-0472">Membrane</keyword>